<dbReference type="InterPro" id="IPR050835">
    <property type="entry name" value="ABC_transporter_sub-D"/>
</dbReference>
<gene>
    <name evidence="9" type="ORF">A1Q2_04815</name>
</gene>
<proteinExistence type="inferred from homology"/>
<keyword evidence="2" id="KW-0813">Transport</keyword>
<protein>
    <submittedName>
        <fullName evidence="9">Adrenoleukodystrophy protein</fullName>
    </submittedName>
</protein>
<dbReference type="SUPFAM" id="SSF52540">
    <property type="entry name" value="P-loop containing nucleoside triphosphate hydrolases"/>
    <property type="match status" value="1"/>
</dbReference>
<reference evidence="9 10" key="1">
    <citation type="journal article" date="2012" name="Eukaryot. Cell">
        <title>Genome sequence of the Trichosporon asahii environmental strain CBS 8904.</title>
        <authorList>
            <person name="Yang R.Y."/>
            <person name="Li H.T."/>
            <person name="Zhu H."/>
            <person name="Zhou G.P."/>
            <person name="Wang M."/>
            <person name="Wang L."/>
        </authorList>
    </citation>
    <scope>NUCLEOTIDE SEQUENCE [LARGE SCALE GENOMIC DNA]</scope>
    <source>
        <strain evidence="9 10">CBS 8904</strain>
    </source>
</reference>
<dbReference type="GO" id="GO:0140359">
    <property type="term" value="F:ABC-type transporter activity"/>
    <property type="evidence" value="ECO:0007669"/>
    <property type="project" value="InterPro"/>
</dbReference>
<dbReference type="GO" id="GO:0005324">
    <property type="term" value="F:long-chain fatty acid transmembrane transporter activity"/>
    <property type="evidence" value="ECO:0007669"/>
    <property type="project" value="TreeGrafter"/>
</dbReference>
<keyword evidence="5" id="KW-0472">Membrane</keyword>
<dbReference type="GO" id="GO:0016887">
    <property type="term" value="F:ATP hydrolysis activity"/>
    <property type="evidence" value="ECO:0007669"/>
    <property type="project" value="InterPro"/>
</dbReference>
<dbReference type="Gene3D" id="3.40.50.300">
    <property type="entry name" value="P-loop containing nucleotide triphosphate hydrolases"/>
    <property type="match status" value="1"/>
</dbReference>
<name>K1VN99_TRIAC</name>
<comment type="caution">
    <text evidence="9">The sequence shown here is derived from an EMBL/GenBank/DDBJ whole genome shotgun (WGS) entry which is preliminary data.</text>
</comment>
<feature type="compositionally biased region" description="Low complexity" evidence="6">
    <location>
        <begin position="338"/>
        <end position="349"/>
    </location>
</feature>
<sequence>MSQVASKLIPPGTKAAAQARLSQLTQSYLANRTHVQRFLTAGFVLYCIAGSVVNLSGKGVKISTSGRGKKGGAARKGAAGGKGKKKVSVSDPLFQQRLKKLLRIVIPGIRSREAAMLALHSCFLLGRTALSLYVADLDGRIVSALVTAQPRLFLMNLARWCAVAIPATYTNSMLEYLQSELADAQAVALCARRVSGHEGAGRRGRQAVLQARKPGRPDQERGSVHDGGYFTTCRLVPGEDAYEDMDEGEVPIISHPSLPVPQVDESPSSNAMCISKDGDGHPDEGQHSTPSSGTHSLDQPSASTGSTSMGGSSSSDNLSLQEALSSSNPMGSQPSEISTPGTTVSGTTSEDTPHGKLWGAIEGLGTTQNTPQEGSENAETVNPPTLAVDFFRPLLGTLLLSQNPAIADPVRNGIVSVIARLRGKSPTVETWGAKAEEGEQESTQTYLSQSGHHCHVSMPFTHDARDLVEQELLWGIVLGMGTLSITYIPQRPYLCTGTLRDQIIYPDNHAQMLAKGVTDADLQGMLEVVDIGNIVEREGGWGAVREWRDALSGGDKQRIAMARLFYHRPKYAILDECTSAVTLEIEKAMYDHATNLGITLMTVSHRPSLWKYHKLVLQYDGQGGYVFTELDAEQRLKLQEEKQDLEHRLLQVPKLKARLEELRHIKRQRDGGRDGGAGQVEGVVVEAAVA</sequence>
<evidence type="ECO:0000256" key="5">
    <source>
        <dbReference type="ARBA" id="ARBA00023136"/>
    </source>
</evidence>
<dbReference type="PANTHER" id="PTHR11384:SF69">
    <property type="entry name" value="PEROXISOMAL LONG-CHAIN FATTY ACID IMPORT PROTEIN 1"/>
    <property type="match status" value="1"/>
</dbReference>
<feature type="region of interest" description="Disordered" evidence="6">
    <location>
        <begin position="63"/>
        <end position="86"/>
    </location>
</feature>
<dbReference type="PANTHER" id="PTHR11384">
    <property type="entry name" value="ATP-BINDING CASSETTE, SUB-FAMILY D MEMBER"/>
    <property type="match status" value="1"/>
</dbReference>
<feature type="compositionally biased region" description="Low complexity" evidence="6">
    <location>
        <begin position="301"/>
        <end position="315"/>
    </location>
</feature>
<evidence type="ECO:0000313" key="10">
    <source>
        <dbReference type="Proteomes" id="UP000006757"/>
    </source>
</evidence>
<dbReference type="GO" id="GO:0015910">
    <property type="term" value="P:long-chain fatty acid import into peroxisome"/>
    <property type="evidence" value="ECO:0007669"/>
    <property type="project" value="TreeGrafter"/>
</dbReference>
<feature type="compositionally biased region" description="Polar residues" evidence="6">
    <location>
        <begin position="316"/>
        <end position="337"/>
    </location>
</feature>
<evidence type="ECO:0000259" key="8">
    <source>
        <dbReference type="Pfam" id="PF06472"/>
    </source>
</evidence>
<comment type="similarity">
    <text evidence="1">Belongs to the ABC transporter superfamily. ABCD family. Peroxisomal fatty acyl CoA transporter (TC 3.A.1.203) subfamily.</text>
</comment>
<feature type="domain" description="ABC transporter" evidence="7">
    <location>
        <begin position="544"/>
        <end position="579"/>
    </location>
</feature>
<dbReference type="GO" id="GO:0005778">
    <property type="term" value="C:peroxisomal membrane"/>
    <property type="evidence" value="ECO:0007669"/>
    <property type="project" value="TreeGrafter"/>
</dbReference>
<dbReference type="OrthoDB" id="422637at2759"/>
<dbReference type="Pfam" id="PF06472">
    <property type="entry name" value="ABC_membrane_2"/>
    <property type="match status" value="1"/>
</dbReference>
<dbReference type="GO" id="GO:0005524">
    <property type="term" value="F:ATP binding"/>
    <property type="evidence" value="ECO:0007669"/>
    <property type="project" value="InterPro"/>
</dbReference>
<dbReference type="GO" id="GO:0007031">
    <property type="term" value="P:peroxisome organization"/>
    <property type="evidence" value="ECO:0007669"/>
    <property type="project" value="TreeGrafter"/>
</dbReference>
<dbReference type="Pfam" id="PF00005">
    <property type="entry name" value="ABC_tran"/>
    <property type="match status" value="1"/>
</dbReference>
<feature type="region of interest" description="Disordered" evidence="6">
    <location>
        <begin position="251"/>
        <end position="381"/>
    </location>
</feature>
<dbReference type="InParanoid" id="K1VN99"/>
<dbReference type="InterPro" id="IPR003439">
    <property type="entry name" value="ABC_transporter-like_ATP-bd"/>
</dbReference>
<dbReference type="STRING" id="1220162.K1VN99"/>
<feature type="region of interest" description="Disordered" evidence="6">
    <location>
        <begin position="201"/>
        <end position="230"/>
    </location>
</feature>
<organism evidence="9 10">
    <name type="scientific">Trichosporon asahii var. asahii (strain CBS 8904)</name>
    <name type="common">Yeast</name>
    <dbReference type="NCBI Taxonomy" id="1220162"/>
    <lineage>
        <taxon>Eukaryota</taxon>
        <taxon>Fungi</taxon>
        <taxon>Dikarya</taxon>
        <taxon>Basidiomycota</taxon>
        <taxon>Agaricomycotina</taxon>
        <taxon>Tremellomycetes</taxon>
        <taxon>Trichosporonales</taxon>
        <taxon>Trichosporonaceae</taxon>
        <taxon>Trichosporon</taxon>
    </lineage>
</organism>
<dbReference type="InterPro" id="IPR017871">
    <property type="entry name" value="ABC_transporter-like_CS"/>
</dbReference>
<feature type="compositionally biased region" description="Basic and acidic residues" evidence="6">
    <location>
        <begin position="215"/>
        <end position="224"/>
    </location>
</feature>
<dbReference type="EMBL" id="AMBO01000331">
    <property type="protein sequence ID" value="EKD00942.1"/>
    <property type="molecule type" value="Genomic_DNA"/>
</dbReference>
<accession>K1VN99</accession>
<feature type="compositionally biased region" description="Polar residues" evidence="6">
    <location>
        <begin position="287"/>
        <end position="300"/>
    </location>
</feature>
<evidence type="ECO:0000256" key="6">
    <source>
        <dbReference type="SAM" id="MobiDB-lite"/>
    </source>
</evidence>
<dbReference type="AlphaFoldDB" id="K1VN99"/>
<dbReference type="InterPro" id="IPR011527">
    <property type="entry name" value="ABC1_TM_dom"/>
</dbReference>
<feature type="domain" description="ABC transmembrane type-1" evidence="8">
    <location>
        <begin position="101"/>
        <end position="182"/>
    </location>
</feature>
<feature type="compositionally biased region" description="Basic and acidic residues" evidence="6">
    <location>
        <begin position="276"/>
        <end position="286"/>
    </location>
</feature>
<dbReference type="PROSITE" id="PS00211">
    <property type="entry name" value="ABC_TRANSPORTER_1"/>
    <property type="match status" value="1"/>
</dbReference>
<dbReference type="GO" id="GO:0006635">
    <property type="term" value="P:fatty acid beta-oxidation"/>
    <property type="evidence" value="ECO:0007669"/>
    <property type="project" value="TreeGrafter"/>
</dbReference>
<dbReference type="HOGENOM" id="CLU_007587_5_0_1"/>
<evidence type="ECO:0000313" key="9">
    <source>
        <dbReference type="EMBL" id="EKD00942.1"/>
    </source>
</evidence>
<keyword evidence="3" id="KW-0812">Transmembrane</keyword>
<feature type="compositionally biased region" description="Polar residues" evidence="6">
    <location>
        <begin position="365"/>
        <end position="381"/>
    </location>
</feature>
<evidence type="ECO:0000256" key="4">
    <source>
        <dbReference type="ARBA" id="ARBA00022989"/>
    </source>
</evidence>
<dbReference type="GO" id="GO:0042760">
    <property type="term" value="P:very long-chain fatty acid catabolic process"/>
    <property type="evidence" value="ECO:0007669"/>
    <property type="project" value="TreeGrafter"/>
</dbReference>
<dbReference type="eggNOG" id="KOG0064">
    <property type="taxonomic scope" value="Eukaryota"/>
</dbReference>
<evidence type="ECO:0000256" key="2">
    <source>
        <dbReference type="ARBA" id="ARBA00022448"/>
    </source>
</evidence>
<keyword evidence="4" id="KW-1133">Transmembrane helix</keyword>
<evidence type="ECO:0000256" key="1">
    <source>
        <dbReference type="ARBA" id="ARBA00008575"/>
    </source>
</evidence>
<dbReference type="InterPro" id="IPR027417">
    <property type="entry name" value="P-loop_NTPase"/>
</dbReference>
<evidence type="ECO:0000256" key="3">
    <source>
        <dbReference type="ARBA" id="ARBA00022692"/>
    </source>
</evidence>
<evidence type="ECO:0000259" key="7">
    <source>
        <dbReference type="Pfam" id="PF00005"/>
    </source>
</evidence>
<keyword evidence="10" id="KW-1185">Reference proteome</keyword>
<dbReference type="Proteomes" id="UP000006757">
    <property type="component" value="Unassembled WGS sequence"/>
</dbReference>